<feature type="compositionally biased region" description="Polar residues" evidence="1">
    <location>
        <begin position="176"/>
        <end position="187"/>
    </location>
</feature>
<feature type="compositionally biased region" description="Polar residues" evidence="1">
    <location>
        <begin position="154"/>
        <end position="167"/>
    </location>
</feature>
<proteinExistence type="predicted"/>
<evidence type="ECO:0000313" key="2">
    <source>
        <dbReference type="EMBL" id="ORZ16964.1"/>
    </source>
</evidence>
<reference evidence="2 3" key="1">
    <citation type="submission" date="2016-07" db="EMBL/GenBank/DDBJ databases">
        <title>Pervasive Adenine N6-methylation of Active Genes in Fungi.</title>
        <authorList>
            <consortium name="DOE Joint Genome Institute"/>
            <person name="Mondo S.J."/>
            <person name="Dannebaum R.O."/>
            <person name="Kuo R.C."/>
            <person name="Labutti K."/>
            <person name="Haridas S."/>
            <person name="Kuo A."/>
            <person name="Salamov A."/>
            <person name="Ahrendt S.R."/>
            <person name="Lipzen A."/>
            <person name="Sullivan W."/>
            <person name="Andreopoulos W.B."/>
            <person name="Clum A."/>
            <person name="Lindquist E."/>
            <person name="Daum C."/>
            <person name="Ramamoorthy G.K."/>
            <person name="Gryganskyi A."/>
            <person name="Culley D."/>
            <person name="Magnuson J.K."/>
            <person name="James T.Y."/>
            <person name="O'Malley M.A."/>
            <person name="Stajich J.E."/>
            <person name="Spatafora J.W."/>
            <person name="Visel A."/>
            <person name="Grigoriev I.V."/>
        </authorList>
    </citation>
    <scope>NUCLEOTIDE SEQUENCE [LARGE SCALE GENOMIC DNA]</scope>
    <source>
        <strain evidence="2 3">NRRL 1336</strain>
    </source>
</reference>
<keyword evidence="3" id="KW-1185">Reference proteome</keyword>
<accession>A0A1X2II50</accession>
<name>A0A1X2II50_9FUNG</name>
<comment type="caution">
    <text evidence="2">The sequence shown here is derived from an EMBL/GenBank/DDBJ whole genome shotgun (WGS) entry which is preliminary data.</text>
</comment>
<feature type="region of interest" description="Disordered" evidence="1">
    <location>
        <begin position="43"/>
        <end position="79"/>
    </location>
</feature>
<feature type="region of interest" description="Disordered" evidence="1">
    <location>
        <begin position="118"/>
        <end position="190"/>
    </location>
</feature>
<organism evidence="2 3">
    <name type="scientific">Absidia repens</name>
    <dbReference type="NCBI Taxonomy" id="90262"/>
    <lineage>
        <taxon>Eukaryota</taxon>
        <taxon>Fungi</taxon>
        <taxon>Fungi incertae sedis</taxon>
        <taxon>Mucoromycota</taxon>
        <taxon>Mucoromycotina</taxon>
        <taxon>Mucoromycetes</taxon>
        <taxon>Mucorales</taxon>
        <taxon>Cunninghamellaceae</taxon>
        <taxon>Absidia</taxon>
    </lineage>
</organism>
<dbReference type="AlphaFoldDB" id="A0A1X2II50"/>
<evidence type="ECO:0000256" key="1">
    <source>
        <dbReference type="SAM" id="MobiDB-lite"/>
    </source>
</evidence>
<dbReference type="Proteomes" id="UP000193560">
    <property type="component" value="Unassembled WGS sequence"/>
</dbReference>
<sequence length="461" mass="51677">MAQEPQMREQAYQDDAFAASLSLEEELLGKGYTATPLGTSLAAELQSATHPPMEPLSPTPSNSKLASMAMDGSTSNALRRNSDALPHQIDPFNKYLEGTSSPNLEQQYFDSETTTANIHLSSSNSSSSSSKHNGGEATLSSPGGGLAPSSLASHINQTTNHNMNHSNGILRDSGYGQDTFSDQTSPVMSPLQWSTFGRSRRSSFSSTWSSLEPEVDEDPFEVLKRQLEELNSVVWETKTLHKRLSHTLASADVRSMQIQHGGRKRTTTSSMVDRGKSLELIMTSVTSLVESKARDRERQTNSLRNLESALRKETSWMSLDALRELEHLVGQMKVTLYDKSYIYENPLPLLRHLTMETSAMTDTLEELKELMYVNKRQVTELNQRLRSIAKTVHEVRKDIRRINKFLEEKDDDDALVLEKGEVQDRVKEIMWGLDDLDVTSSQKIKQMQLFWEEQIASATVS</sequence>
<evidence type="ECO:0000313" key="3">
    <source>
        <dbReference type="Proteomes" id="UP000193560"/>
    </source>
</evidence>
<protein>
    <submittedName>
        <fullName evidence="2">Uncharacterized protein</fullName>
    </submittedName>
</protein>
<gene>
    <name evidence="2" type="ORF">BCR42DRAFT_413622</name>
</gene>
<dbReference type="OrthoDB" id="2354971at2759"/>
<dbReference type="EMBL" id="MCGE01000010">
    <property type="protein sequence ID" value="ORZ16964.1"/>
    <property type="molecule type" value="Genomic_DNA"/>
</dbReference>
<feature type="compositionally biased region" description="Low complexity" evidence="1">
    <location>
        <begin position="121"/>
        <end position="130"/>
    </location>
</feature>